<name>A0A7L4UQE9_BALHA</name>
<dbReference type="AlphaFoldDB" id="A0A7L4UQE9"/>
<dbReference type="Proteomes" id="UP000251835">
    <property type="component" value="Unassembled WGS sequence"/>
</dbReference>
<dbReference type="RefSeq" id="WP_165806825.1">
    <property type="nucleotide sequence ID" value="NZ_QENZ01000003.1"/>
</dbReference>
<keyword evidence="1" id="KW-0472">Membrane</keyword>
<feature type="transmembrane region" description="Helical" evidence="1">
    <location>
        <begin position="31"/>
        <end position="51"/>
    </location>
</feature>
<feature type="transmembrane region" description="Helical" evidence="1">
    <location>
        <begin position="7"/>
        <end position="25"/>
    </location>
</feature>
<comment type="caution">
    <text evidence="2">The sequence shown here is derived from an EMBL/GenBank/DDBJ whole genome shotgun (WGS) entry which is preliminary data.</text>
</comment>
<sequence>MKTSTIIYIVSLIILIGAIALSIEYPDSGRLQLISGMLIPVGFILNVIGFLTKKRK</sequence>
<keyword evidence="1" id="KW-0812">Transmembrane</keyword>
<dbReference type="EMBL" id="QENZ01000003">
    <property type="protein sequence ID" value="PVX52008.1"/>
    <property type="molecule type" value="Genomic_DNA"/>
</dbReference>
<keyword evidence="3" id="KW-1185">Reference proteome</keyword>
<evidence type="ECO:0000313" key="2">
    <source>
        <dbReference type="EMBL" id="PVX52008.1"/>
    </source>
</evidence>
<protein>
    <submittedName>
        <fullName evidence="2">Uncharacterized protein</fullName>
    </submittedName>
</protein>
<organism evidence="2 3">
    <name type="scientific">Balneicella halophila</name>
    <dbReference type="NCBI Taxonomy" id="1537566"/>
    <lineage>
        <taxon>Bacteria</taxon>
        <taxon>Pseudomonadati</taxon>
        <taxon>Bacteroidota</taxon>
        <taxon>Bacteroidia</taxon>
        <taxon>Bacteroidales</taxon>
        <taxon>Balneicellaceae</taxon>
        <taxon>Balneicella</taxon>
    </lineage>
</organism>
<evidence type="ECO:0000313" key="3">
    <source>
        <dbReference type="Proteomes" id="UP000251835"/>
    </source>
</evidence>
<accession>A0A7L4UQE9</accession>
<keyword evidence="1" id="KW-1133">Transmembrane helix</keyword>
<gene>
    <name evidence="2" type="ORF">C7377_0303</name>
</gene>
<evidence type="ECO:0000256" key="1">
    <source>
        <dbReference type="SAM" id="Phobius"/>
    </source>
</evidence>
<reference evidence="2 3" key="1">
    <citation type="submission" date="2018-05" db="EMBL/GenBank/DDBJ databases">
        <title>Genomic Encyclopedia of Type Strains, Phase IV (KMG-IV): sequencing the most valuable type-strain genomes for metagenomic binning, comparative biology and taxonomic classification.</title>
        <authorList>
            <person name="Goeker M."/>
        </authorList>
    </citation>
    <scope>NUCLEOTIDE SEQUENCE [LARGE SCALE GENOMIC DNA]</scope>
    <source>
        <strain evidence="2 3">DSM 28579</strain>
    </source>
</reference>
<proteinExistence type="predicted"/>